<name>A0AAE0GM14_9CHLO</name>
<dbReference type="Pfam" id="PF03435">
    <property type="entry name" value="Sacchrp_dh_NADP"/>
    <property type="match status" value="1"/>
</dbReference>
<dbReference type="InterPro" id="IPR036291">
    <property type="entry name" value="NAD(P)-bd_dom_sf"/>
</dbReference>
<dbReference type="GO" id="GO:0005811">
    <property type="term" value="C:lipid droplet"/>
    <property type="evidence" value="ECO:0007669"/>
    <property type="project" value="TreeGrafter"/>
</dbReference>
<dbReference type="GO" id="GO:0005739">
    <property type="term" value="C:mitochondrion"/>
    <property type="evidence" value="ECO:0007669"/>
    <property type="project" value="TreeGrafter"/>
</dbReference>
<evidence type="ECO:0000313" key="3">
    <source>
        <dbReference type="EMBL" id="KAK3280571.1"/>
    </source>
</evidence>
<gene>
    <name evidence="3" type="ORF">CYMTET_11591</name>
</gene>
<reference evidence="3 4" key="1">
    <citation type="journal article" date="2015" name="Genome Biol. Evol.">
        <title>Comparative Genomics of a Bacterivorous Green Alga Reveals Evolutionary Causalities and Consequences of Phago-Mixotrophic Mode of Nutrition.</title>
        <authorList>
            <person name="Burns J.A."/>
            <person name="Paasch A."/>
            <person name="Narechania A."/>
            <person name="Kim E."/>
        </authorList>
    </citation>
    <scope>NUCLEOTIDE SEQUENCE [LARGE SCALE GENOMIC DNA]</scope>
    <source>
        <strain evidence="3 4">PLY_AMNH</strain>
    </source>
</reference>
<dbReference type="Proteomes" id="UP001190700">
    <property type="component" value="Unassembled WGS sequence"/>
</dbReference>
<keyword evidence="4" id="KW-1185">Reference proteome</keyword>
<dbReference type="SUPFAM" id="SSF51735">
    <property type="entry name" value="NAD(P)-binding Rossmann-fold domains"/>
    <property type="match status" value="1"/>
</dbReference>
<dbReference type="AlphaFoldDB" id="A0AAE0GM14"/>
<protein>
    <recommendedName>
        <fullName evidence="2">Saccharopine dehydrogenase NADP binding domain-containing protein</fullName>
    </recommendedName>
</protein>
<accession>A0AAE0GM14</accession>
<dbReference type="PANTHER" id="PTHR12286:SF5">
    <property type="entry name" value="SACCHAROPINE DEHYDROGENASE-LIKE OXIDOREDUCTASE"/>
    <property type="match status" value="1"/>
</dbReference>
<dbReference type="GO" id="GO:0009247">
    <property type="term" value="P:glycolipid biosynthetic process"/>
    <property type="evidence" value="ECO:0007669"/>
    <property type="project" value="TreeGrafter"/>
</dbReference>
<feature type="domain" description="Saccharopine dehydrogenase NADP binding" evidence="2">
    <location>
        <begin position="85"/>
        <end position="210"/>
    </location>
</feature>
<dbReference type="InterPro" id="IPR051276">
    <property type="entry name" value="Saccharopine_DH-like_oxidrdct"/>
</dbReference>
<dbReference type="PANTHER" id="PTHR12286">
    <property type="entry name" value="SACCHAROPINE DEHYDROGENASE-LIKE OXIDOREDUCTASE"/>
    <property type="match status" value="1"/>
</dbReference>
<dbReference type="GO" id="GO:0005886">
    <property type="term" value="C:plasma membrane"/>
    <property type="evidence" value="ECO:0007669"/>
    <property type="project" value="TreeGrafter"/>
</dbReference>
<organism evidence="3 4">
    <name type="scientific">Cymbomonas tetramitiformis</name>
    <dbReference type="NCBI Taxonomy" id="36881"/>
    <lineage>
        <taxon>Eukaryota</taxon>
        <taxon>Viridiplantae</taxon>
        <taxon>Chlorophyta</taxon>
        <taxon>Pyramimonadophyceae</taxon>
        <taxon>Pyramimonadales</taxon>
        <taxon>Pyramimonadaceae</taxon>
        <taxon>Cymbomonas</taxon>
    </lineage>
</organism>
<evidence type="ECO:0000259" key="2">
    <source>
        <dbReference type="Pfam" id="PF03435"/>
    </source>
</evidence>
<dbReference type="InterPro" id="IPR005097">
    <property type="entry name" value="Sacchrp_dh_NADP-bd"/>
</dbReference>
<sequence>MLRGSVIRIIHQTRPGERPLKGQPLKLTPKNRFGPLGSVFPTNIKNGIRVTLARRKGRNFHSNTATCQLAGLSEQQRMAREYQLVIYGATGFTGGLATKYVTKQYMNSGLRWAIAGRSKEKLAKLAEQCTDNVPGIIVADSGDSPSLHKMASSTEVIVTTAGPFARYGSALVAACVKTGTDYCDITGEIDWVRGMIAEHDDAAKSSGSHIVHLCGHDSVPWDLMTLMLAKKLKEGDPEEELKRIDMYDDIRSAPSGGTLETAFGIMFGAEKGLKKSAASTALGFDPLVKPIEGTQPSPNAVSVRNVNMLQMGKGADPHRTMFVMAGVNGNTVKRSNALNGYGPKVTYCEGQAFKSLWKAIMNQLGFVAFGVSLVIPPIRWFLRKFVLPKPGEGPSEEFMSTGYLTVTGVAKGTKGGEARGKMHFNVDPGYKDTARMVVEAGLSFVYNRDQITRPGGVYTPASCQGEVLLKRLTSTGTTFDSTFSKK</sequence>
<evidence type="ECO:0000256" key="1">
    <source>
        <dbReference type="ARBA" id="ARBA00038048"/>
    </source>
</evidence>
<comment type="similarity">
    <text evidence="1">Belongs to the saccharopine dehydrogenase family.</text>
</comment>
<comment type="caution">
    <text evidence="3">The sequence shown here is derived from an EMBL/GenBank/DDBJ whole genome shotgun (WGS) entry which is preliminary data.</text>
</comment>
<dbReference type="EMBL" id="LGRX02004349">
    <property type="protein sequence ID" value="KAK3280571.1"/>
    <property type="molecule type" value="Genomic_DNA"/>
</dbReference>
<evidence type="ECO:0000313" key="4">
    <source>
        <dbReference type="Proteomes" id="UP001190700"/>
    </source>
</evidence>
<proteinExistence type="inferred from homology"/>
<dbReference type="Gene3D" id="3.40.50.720">
    <property type="entry name" value="NAD(P)-binding Rossmann-like Domain"/>
    <property type="match status" value="1"/>
</dbReference>